<organism evidence="2 3">
    <name type="scientific">Ferrimicrobium acidiphilum</name>
    <dbReference type="NCBI Taxonomy" id="121039"/>
    <lineage>
        <taxon>Bacteria</taxon>
        <taxon>Bacillati</taxon>
        <taxon>Actinomycetota</taxon>
        <taxon>Acidimicrobiia</taxon>
        <taxon>Acidimicrobiales</taxon>
        <taxon>Acidimicrobiaceae</taxon>
        <taxon>Ferrimicrobium</taxon>
    </lineage>
</organism>
<reference evidence="2 3" key="1">
    <citation type="submission" date="2024-07" db="EMBL/GenBank/DDBJ databases">
        <title>Draft Genome Sequence of Ferrimicrobium acidiphilum Strain YE2023, Isolated from a Pulp of Bioleach Reactor.</title>
        <authorList>
            <person name="Elkina Y.A."/>
            <person name="Bulaeva A.G."/>
            <person name="Beletsky A.V."/>
            <person name="Mardanov A.V."/>
        </authorList>
    </citation>
    <scope>NUCLEOTIDE SEQUENCE [LARGE SCALE GENOMIC DNA]</scope>
    <source>
        <strain evidence="2 3">YE2023</strain>
    </source>
</reference>
<keyword evidence="3" id="KW-1185">Reference proteome</keyword>
<dbReference type="Proteomes" id="UP001560267">
    <property type="component" value="Unassembled WGS sequence"/>
</dbReference>
<dbReference type="EMBL" id="JBFSHR010000024">
    <property type="protein sequence ID" value="MEX6429774.1"/>
    <property type="molecule type" value="Genomic_DNA"/>
</dbReference>
<sequence length="160" mass="15899">MFVTVAGAGLVLGACGSSGVSVSTPNGSVKVHSSSSGSKVTIKTPKGTESLGSGSSLPSGFPSGIPLPPKIALVGSIESNSSGRSGFELTYSFGGGFQAELNSYALVLRSHGYTRESAASYHGGGLQNWTSPSWNITILGTSGTNGAKNSLIVTVTKAGG</sequence>
<evidence type="ECO:0000313" key="3">
    <source>
        <dbReference type="Proteomes" id="UP001560267"/>
    </source>
</evidence>
<feature type="compositionally biased region" description="Low complexity" evidence="1">
    <location>
        <begin position="50"/>
        <end position="62"/>
    </location>
</feature>
<name>A0ABV3Y3J3_9ACTN</name>
<protein>
    <recommendedName>
        <fullName evidence="4">Lipoprotein</fullName>
    </recommendedName>
</protein>
<evidence type="ECO:0000313" key="2">
    <source>
        <dbReference type="EMBL" id="MEX6429774.1"/>
    </source>
</evidence>
<feature type="compositionally biased region" description="Low complexity" evidence="1">
    <location>
        <begin position="25"/>
        <end position="40"/>
    </location>
</feature>
<proteinExistence type="predicted"/>
<accession>A0ABV3Y3J3</accession>
<comment type="caution">
    <text evidence="2">The sequence shown here is derived from an EMBL/GenBank/DDBJ whole genome shotgun (WGS) entry which is preliminary data.</text>
</comment>
<gene>
    <name evidence="2" type="ORF">AB6A68_07975</name>
</gene>
<feature type="region of interest" description="Disordered" evidence="1">
    <location>
        <begin position="25"/>
        <end position="62"/>
    </location>
</feature>
<evidence type="ECO:0008006" key="4">
    <source>
        <dbReference type="Google" id="ProtNLM"/>
    </source>
</evidence>
<evidence type="ECO:0000256" key="1">
    <source>
        <dbReference type="SAM" id="MobiDB-lite"/>
    </source>
</evidence>